<evidence type="ECO:0000259" key="1">
    <source>
        <dbReference type="PROSITE" id="PS50086"/>
    </source>
</evidence>
<accession>A0A8J6L863</accession>
<dbReference type="SUPFAM" id="SSF47923">
    <property type="entry name" value="Ypt/Rab-GAP domain of gyp1p"/>
    <property type="match status" value="1"/>
</dbReference>
<dbReference type="InterPro" id="IPR000195">
    <property type="entry name" value="Rab-GAP-TBC_dom"/>
</dbReference>
<dbReference type="EMBL" id="JABDTM020026809">
    <property type="protein sequence ID" value="KAH0811430.1"/>
    <property type="molecule type" value="Genomic_DNA"/>
</dbReference>
<dbReference type="SMART" id="SM00164">
    <property type="entry name" value="TBC"/>
    <property type="match status" value="1"/>
</dbReference>
<dbReference type="InterPro" id="IPR042507">
    <property type="entry name" value="TBC1D19"/>
</dbReference>
<sequence>MDDIKDKSIHHTAIKICEDFKSSPSYQALFRDLQKLVSTPSVKYDDFKDSLLKAMKDNGLDAGLRNNVYHWMKTKKKEIACPHDTFFRKSQIHWDKRIHKSLNSMCTELGINLAKVRTVSEKEELANKWGELSNYEVDIHKYRPVYAPKDFLEVLLNLKGPTTRNKGSPKWEFAQMPLKVKNLADLRCLYLELSRGEQILGINSSMLSSTHYSALEAERMILGEKVLTKNYAPIAQEFLKKGCPQCLRAKIWTLILGAEVKPYHYSYFESLKESVLQYDLMIDKLIIKDINLTASNDDQYFVFEDVLYQVLLCFSRDGDVLKDLSTQPGFMQVVIKGKQSNTENTIIFPPSGVIPFHGFTMYAAPFCYLYDDPVQLYFVFRTFYVRYFHRLHRVCGNPQGVVSLCLQYEKMLQCFEPSLWHHFRKCQIHPVRVVIKWIMRAFSGHLPPEQLLNLWDLILAYDSLEIIPLLALVILVFRKDNLLKVNTLQNIEAVLADLSSISVIPLLQMSLLKD</sequence>
<dbReference type="Gene3D" id="1.10.472.80">
    <property type="entry name" value="Ypt/Rab-GAP domain of gyp1p, domain 3"/>
    <property type="match status" value="1"/>
</dbReference>
<gene>
    <name evidence="2" type="ORF">GEV33_011363</name>
</gene>
<dbReference type="Pfam" id="PF00566">
    <property type="entry name" value="RabGAP-TBC"/>
    <property type="match status" value="1"/>
</dbReference>
<organism evidence="2 3">
    <name type="scientific">Tenebrio molitor</name>
    <name type="common">Yellow mealworm beetle</name>
    <dbReference type="NCBI Taxonomy" id="7067"/>
    <lineage>
        <taxon>Eukaryota</taxon>
        <taxon>Metazoa</taxon>
        <taxon>Ecdysozoa</taxon>
        <taxon>Arthropoda</taxon>
        <taxon>Hexapoda</taxon>
        <taxon>Insecta</taxon>
        <taxon>Pterygota</taxon>
        <taxon>Neoptera</taxon>
        <taxon>Endopterygota</taxon>
        <taxon>Coleoptera</taxon>
        <taxon>Polyphaga</taxon>
        <taxon>Cucujiformia</taxon>
        <taxon>Tenebrionidae</taxon>
        <taxon>Tenebrio</taxon>
    </lineage>
</organism>
<dbReference type="PANTHER" id="PTHR16110">
    <property type="entry name" value="TBC1 DOMAIN FAMILY MEMBER 19"/>
    <property type="match status" value="1"/>
</dbReference>
<reference evidence="2" key="2">
    <citation type="submission" date="2021-08" db="EMBL/GenBank/DDBJ databases">
        <authorList>
            <person name="Eriksson T."/>
        </authorList>
    </citation>
    <scope>NUCLEOTIDE SEQUENCE</scope>
    <source>
        <strain evidence="2">Stoneville</strain>
        <tissue evidence="2">Whole head</tissue>
    </source>
</reference>
<comment type="caution">
    <text evidence="2">The sequence shown here is derived from an EMBL/GenBank/DDBJ whole genome shotgun (WGS) entry which is preliminary data.</text>
</comment>
<protein>
    <recommendedName>
        <fullName evidence="1">Rab-GAP TBC domain-containing protein</fullName>
    </recommendedName>
</protein>
<name>A0A8J6L863_TENMO</name>
<dbReference type="PANTHER" id="PTHR16110:SF1">
    <property type="entry name" value="TBC1 DOMAIN FAMILY MEMBER 19"/>
    <property type="match status" value="1"/>
</dbReference>
<feature type="domain" description="Rab-GAP TBC" evidence="1">
    <location>
        <begin position="242"/>
        <end position="462"/>
    </location>
</feature>
<evidence type="ECO:0000313" key="2">
    <source>
        <dbReference type="EMBL" id="KAH0811430.1"/>
    </source>
</evidence>
<dbReference type="InterPro" id="IPR035969">
    <property type="entry name" value="Rab-GAP_TBC_sf"/>
</dbReference>
<evidence type="ECO:0000313" key="3">
    <source>
        <dbReference type="Proteomes" id="UP000719412"/>
    </source>
</evidence>
<keyword evidence="3" id="KW-1185">Reference proteome</keyword>
<dbReference type="PROSITE" id="PS50086">
    <property type="entry name" value="TBC_RABGAP"/>
    <property type="match status" value="1"/>
</dbReference>
<dbReference type="AlphaFoldDB" id="A0A8J6L863"/>
<proteinExistence type="predicted"/>
<reference evidence="2" key="1">
    <citation type="journal article" date="2020" name="J Insects Food Feed">
        <title>The yellow mealworm (Tenebrio molitor) genome: a resource for the emerging insects as food and feed industry.</title>
        <authorList>
            <person name="Eriksson T."/>
            <person name="Andere A."/>
            <person name="Kelstrup H."/>
            <person name="Emery V."/>
            <person name="Picard C."/>
        </authorList>
    </citation>
    <scope>NUCLEOTIDE SEQUENCE</scope>
    <source>
        <strain evidence="2">Stoneville</strain>
        <tissue evidence="2">Whole head</tissue>
    </source>
</reference>
<dbReference type="Proteomes" id="UP000719412">
    <property type="component" value="Unassembled WGS sequence"/>
</dbReference>